<dbReference type="PROSITE" id="PS50031">
    <property type="entry name" value="EH"/>
    <property type="match status" value="1"/>
</dbReference>
<organism evidence="4 5">
    <name type="scientific">Priapulus caudatus</name>
    <name type="common">Priapulid worm</name>
    <dbReference type="NCBI Taxonomy" id="37621"/>
    <lineage>
        <taxon>Eukaryota</taxon>
        <taxon>Metazoa</taxon>
        <taxon>Ecdysozoa</taxon>
        <taxon>Scalidophora</taxon>
        <taxon>Priapulida</taxon>
        <taxon>Priapulimorpha</taxon>
        <taxon>Priapulimorphida</taxon>
        <taxon>Priapulidae</taxon>
        <taxon>Priapulus</taxon>
    </lineage>
</organism>
<feature type="domain" description="EH" evidence="3">
    <location>
        <begin position="15"/>
        <end position="88"/>
    </location>
</feature>
<feature type="compositionally biased region" description="Low complexity" evidence="2">
    <location>
        <begin position="641"/>
        <end position="650"/>
    </location>
</feature>
<evidence type="ECO:0000313" key="5">
    <source>
        <dbReference type="RefSeq" id="XP_014668055.1"/>
    </source>
</evidence>
<feature type="compositionally biased region" description="Basic and acidic residues" evidence="2">
    <location>
        <begin position="478"/>
        <end position="500"/>
    </location>
</feature>
<feature type="coiled-coil region" evidence="1">
    <location>
        <begin position="159"/>
        <end position="274"/>
    </location>
</feature>
<dbReference type="PANTHER" id="PTHR11216">
    <property type="entry name" value="EH DOMAIN"/>
    <property type="match status" value="1"/>
</dbReference>
<feature type="compositionally biased region" description="Basic residues" evidence="2">
    <location>
        <begin position="464"/>
        <end position="477"/>
    </location>
</feature>
<keyword evidence="1" id="KW-0175">Coiled coil</keyword>
<feature type="region of interest" description="Disordered" evidence="2">
    <location>
        <begin position="641"/>
        <end position="710"/>
    </location>
</feature>
<evidence type="ECO:0000256" key="2">
    <source>
        <dbReference type="SAM" id="MobiDB-lite"/>
    </source>
</evidence>
<dbReference type="SUPFAM" id="SSF47473">
    <property type="entry name" value="EF-hand"/>
    <property type="match status" value="1"/>
</dbReference>
<dbReference type="PANTHER" id="PTHR11216:SF176">
    <property type="entry name" value="EPIDERMAL GROWTH FACTOR RECEPTOR PATHWAY SUBSTRATE CLONE 15, ISOFORM A"/>
    <property type="match status" value="1"/>
</dbReference>
<evidence type="ECO:0000313" key="4">
    <source>
        <dbReference type="Proteomes" id="UP000695022"/>
    </source>
</evidence>
<dbReference type="SMART" id="SM00726">
    <property type="entry name" value="UIM"/>
    <property type="match status" value="2"/>
</dbReference>
<sequence>MACSPPSLSAISGHRHNVYEALWSLADAAGSGSVGALDAANILKKSKLSDSVLGKIWDLSDRGAKGFLDKECFFTAMKLVALAQNGKEVSLLNIRDNTIAAPSLGDYLQQQHDGWAIAAADRARWQQMFDALGPRRAALCCRRDKEAGMVGDAAIAKEIDVIARELEELAKEKLVYEQDITQTQADIRIRTGEMKSLQSELDTLSVTATQLENQKGEAQKRLDELDLQRTKLDNTVQDLKQKCDEEAKAIRDVKQQLATQVDDVKGQAEQLAESRVELTALRRDEHTLQTDADVAATELDKVGLALQQTQTTMSKLREQVKSTETMRDDIEAVMRRLDSCLASSDVTGVDDADLSATYRLSPSVQQQLAPSLTNGPDHEAFGASKMPDLVAGGDDEAFAEADPFKGDDPFTNHDVAAAAEAFGGDPFRDTMAGDAALASDPFEAADPFANATPSSTFDSDAVCGRRKRAAAPSRHRCRPDQVGRAPRDLKSARGLRRDPTNARSESPAAPCRGRESPMRRPRSAHLAPAFGATRPPSRAPVSKVPNVTACGDPADPWGGAASAAARRAPCRLAFGGSARLRTSGAAACREPLPTRCRIRLWLQKARNLAMRVGRRGGADFEAAFVPPPSSPPKTTERAAVATATSTTSSGKKSHMFGFKSRSSLKKEKEKEKKEKLASARGMSEDDQLAWATSESRHLEEDKRKQRALQEQQDLELAIALSKAESENARK</sequence>
<feature type="coiled-coil region" evidence="1">
    <location>
        <begin position="306"/>
        <end position="333"/>
    </location>
</feature>
<dbReference type="Gene3D" id="1.10.238.10">
    <property type="entry name" value="EF-hand"/>
    <property type="match status" value="1"/>
</dbReference>
<evidence type="ECO:0000259" key="3">
    <source>
        <dbReference type="PROSITE" id="PS50031"/>
    </source>
</evidence>
<feature type="compositionally biased region" description="Basic and acidic residues" evidence="2">
    <location>
        <begin position="694"/>
        <end position="703"/>
    </location>
</feature>
<dbReference type="RefSeq" id="XP_014668055.1">
    <property type="nucleotide sequence ID" value="XM_014812569.1"/>
</dbReference>
<gene>
    <name evidence="5" type="primary">LOC106809481</name>
</gene>
<name>A0ABM1E784_PRICU</name>
<keyword evidence="4" id="KW-1185">Reference proteome</keyword>
<dbReference type="PROSITE" id="PS50330">
    <property type="entry name" value="UIM"/>
    <property type="match status" value="1"/>
</dbReference>
<feature type="compositionally biased region" description="Basic and acidic residues" evidence="2">
    <location>
        <begin position="664"/>
        <end position="677"/>
    </location>
</feature>
<proteinExistence type="predicted"/>
<dbReference type="CDD" id="cd00052">
    <property type="entry name" value="EH"/>
    <property type="match status" value="1"/>
</dbReference>
<dbReference type="InterPro" id="IPR011992">
    <property type="entry name" value="EF-hand-dom_pair"/>
</dbReference>
<dbReference type="InterPro" id="IPR000261">
    <property type="entry name" value="EH_dom"/>
</dbReference>
<reference evidence="5" key="1">
    <citation type="submission" date="2025-08" db="UniProtKB">
        <authorList>
            <consortium name="RefSeq"/>
        </authorList>
    </citation>
    <scope>IDENTIFICATION</scope>
</reference>
<dbReference type="SMART" id="SM00027">
    <property type="entry name" value="EH"/>
    <property type="match status" value="1"/>
</dbReference>
<evidence type="ECO:0000256" key="1">
    <source>
        <dbReference type="SAM" id="Coils"/>
    </source>
</evidence>
<dbReference type="InterPro" id="IPR003903">
    <property type="entry name" value="UIM_dom"/>
</dbReference>
<feature type="region of interest" description="Disordered" evidence="2">
    <location>
        <begin position="447"/>
        <end position="521"/>
    </location>
</feature>
<accession>A0ABM1E784</accession>
<dbReference type="Pfam" id="PF12763">
    <property type="entry name" value="EH"/>
    <property type="match status" value="1"/>
</dbReference>
<dbReference type="GeneID" id="106809481"/>
<protein>
    <submittedName>
        <fullName evidence="5">Epidermal growth factor receptor substrate 15-like 1</fullName>
    </submittedName>
</protein>
<dbReference type="Proteomes" id="UP000695022">
    <property type="component" value="Unplaced"/>
</dbReference>